<comment type="caution">
    <text evidence="1">The sequence shown here is derived from an EMBL/GenBank/DDBJ whole genome shotgun (WGS) entry which is preliminary data.</text>
</comment>
<dbReference type="RefSeq" id="WP_161869467.1">
    <property type="nucleotide sequence ID" value="NZ_MAEI02000002.1"/>
</dbReference>
<sequence>MNEQNEALKKYLYTNFPVHEIQGEDLFTHQEEYEKDNAANSYLNTAGLKASEISFVILALERTKVTEKYFCEEFGYINIMAPKGEGAETQPENIVIFLAKDFPYFSVTSSLLFVELNVMRGVDDKDIQERSMRYLEYQSHVGFLKEYQARLKELNLE</sequence>
<protein>
    <submittedName>
        <fullName evidence="1">Uncharacterized protein</fullName>
    </submittedName>
</protein>
<dbReference type="EMBL" id="MAEI02000002">
    <property type="protein sequence ID" value="MEO1783402.1"/>
    <property type="molecule type" value="Genomic_DNA"/>
</dbReference>
<accession>A0ABV0F8J5</accession>
<reference evidence="2" key="1">
    <citation type="submission" date="2016-06" db="EMBL/GenBank/DDBJ databases">
        <title>Four novel species of enterococci isolated from chicken manure.</title>
        <authorList>
            <person name="Van Tyne D."/>
        </authorList>
    </citation>
    <scope>NUCLEOTIDE SEQUENCE [LARGE SCALE GENOMIC DNA]</scope>
    <source>
        <strain evidence="2">JM9A</strain>
    </source>
</reference>
<evidence type="ECO:0000313" key="2">
    <source>
        <dbReference type="Proteomes" id="UP001429357"/>
    </source>
</evidence>
<gene>
    <name evidence="1" type="ORF">BAU18_003022</name>
</gene>
<name>A0ABV0F8J5_9ENTE</name>
<keyword evidence="2" id="KW-1185">Reference proteome</keyword>
<reference evidence="1 2" key="2">
    <citation type="submission" date="2024-02" db="EMBL/GenBank/DDBJ databases">
        <title>The Genome Sequence of Enterococcus diestrammenae JM9A.</title>
        <authorList>
            <person name="Earl A."/>
            <person name="Manson A."/>
            <person name="Gilmore M."/>
            <person name="Sanders J."/>
            <person name="Shea T."/>
            <person name="Howe W."/>
            <person name="Livny J."/>
            <person name="Cuomo C."/>
            <person name="Neafsey D."/>
            <person name="Birren B."/>
        </authorList>
    </citation>
    <scope>NUCLEOTIDE SEQUENCE [LARGE SCALE GENOMIC DNA]</scope>
    <source>
        <strain evidence="1 2">JM9A</strain>
    </source>
</reference>
<proteinExistence type="predicted"/>
<organism evidence="1 2">
    <name type="scientific">Enterococcus diestrammenae</name>
    <dbReference type="NCBI Taxonomy" id="1155073"/>
    <lineage>
        <taxon>Bacteria</taxon>
        <taxon>Bacillati</taxon>
        <taxon>Bacillota</taxon>
        <taxon>Bacilli</taxon>
        <taxon>Lactobacillales</taxon>
        <taxon>Enterococcaceae</taxon>
        <taxon>Enterococcus</taxon>
    </lineage>
</organism>
<dbReference type="Proteomes" id="UP001429357">
    <property type="component" value="Unassembled WGS sequence"/>
</dbReference>
<evidence type="ECO:0000313" key="1">
    <source>
        <dbReference type="EMBL" id="MEO1783402.1"/>
    </source>
</evidence>